<dbReference type="GO" id="GO:0030288">
    <property type="term" value="C:outer membrane-bounded periplasmic space"/>
    <property type="evidence" value="ECO:0007669"/>
    <property type="project" value="TreeGrafter"/>
</dbReference>
<evidence type="ECO:0000313" key="4">
    <source>
        <dbReference type="Proteomes" id="UP000664218"/>
    </source>
</evidence>
<dbReference type="PRINTS" id="PR01607">
    <property type="entry name" value="APYRASEFAMLY"/>
</dbReference>
<sequence>MKNLTILQMNDLHGYLDLHNELYYDDKGIRLAKAGGLPRIRTIADSIRAEKGEILFLDNGDTFHGTYEAVESEGADLVPLLNDLSLDAMTFHWDIAYGPDVLKEREKELSYPILAINVYHKETGGLYMKPYMIKEISGVKVAVIGIACNIIDKTMPKHFSEGLYFTNGLEELPGYIEEVRQKGAELVVVLSHLGFPQDMELLTRIDGVDVLISGHTHNRIQEVVKVKDALLIQSGSHGSFLGKLDLTLDQGKVTDVKHNLLDVSEDIPEHEETKKHIENVLAPHRDFLDETVGKTRVILHRGTSLEYSMDNLLLSSLLKETGAEMAFSNGWRYGAPVDAGPVTRRDLHQIIPVNPPVSICELTGKELQDMIEENLEKTYSRSPLDQMGGYVKRALGIKVYFKVENPNGQRIQAFFVGEEKLDPDKVYKACYVTNQGIPEKYGRNHEKLPLKAIDAMEHFLKEETFDLYEADTYVLI</sequence>
<dbReference type="GO" id="GO:0009166">
    <property type="term" value="P:nucleotide catabolic process"/>
    <property type="evidence" value="ECO:0007669"/>
    <property type="project" value="InterPro"/>
</dbReference>
<dbReference type="InterPro" id="IPR008334">
    <property type="entry name" value="5'-Nucleotdase_C"/>
</dbReference>
<dbReference type="InterPro" id="IPR029052">
    <property type="entry name" value="Metallo-depent_PP-like"/>
</dbReference>
<dbReference type="Pfam" id="PF02872">
    <property type="entry name" value="5_nucleotid_C"/>
    <property type="match status" value="1"/>
</dbReference>
<dbReference type="Gene3D" id="3.90.780.10">
    <property type="entry name" value="5'-Nucleotidase, C-terminal domain"/>
    <property type="match status" value="1"/>
</dbReference>
<evidence type="ECO:0000256" key="1">
    <source>
        <dbReference type="RuleBase" id="RU362119"/>
    </source>
</evidence>
<feature type="domain" description="5'-Nucleotidase C-terminal" evidence="2">
    <location>
        <begin position="304"/>
        <end position="430"/>
    </location>
</feature>
<dbReference type="GO" id="GO:0016787">
    <property type="term" value="F:hydrolase activity"/>
    <property type="evidence" value="ECO:0007669"/>
    <property type="project" value="UniProtKB-KW"/>
</dbReference>
<protein>
    <submittedName>
        <fullName evidence="3">5'-nucleotidase C-terminal domain-containing protein</fullName>
    </submittedName>
</protein>
<name>A0A939KFH3_9CLOT</name>
<dbReference type="InterPro" id="IPR036907">
    <property type="entry name" value="5'-Nucleotdase_C_sf"/>
</dbReference>
<dbReference type="GO" id="GO:0000166">
    <property type="term" value="F:nucleotide binding"/>
    <property type="evidence" value="ECO:0007669"/>
    <property type="project" value="UniProtKB-KW"/>
</dbReference>
<gene>
    <name evidence="3" type="ORF">J3A84_05330</name>
</gene>
<comment type="caution">
    <text evidence="3">The sequence shown here is derived from an EMBL/GenBank/DDBJ whole genome shotgun (WGS) entry which is preliminary data.</text>
</comment>
<organism evidence="3 4">
    <name type="scientific">Proteiniclasticum aestuarii</name>
    <dbReference type="NCBI Taxonomy" id="2817862"/>
    <lineage>
        <taxon>Bacteria</taxon>
        <taxon>Bacillati</taxon>
        <taxon>Bacillota</taxon>
        <taxon>Clostridia</taxon>
        <taxon>Eubacteriales</taxon>
        <taxon>Clostridiaceae</taxon>
        <taxon>Proteiniclasticum</taxon>
    </lineage>
</organism>
<dbReference type="SUPFAM" id="SSF55816">
    <property type="entry name" value="5'-nucleotidase (syn. UDP-sugar hydrolase), C-terminal domain"/>
    <property type="match status" value="1"/>
</dbReference>
<dbReference type="Gene3D" id="3.60.21.10">
    <property type="match status" value="1"/>
</dbReference>
<accession>A0A939KFH3</accession>
<dbReference type="Proteomes" id="UP000664218">
    <property type="component" value="Unassembled WGS sequence"/>
</dbReference>
<comment type="similarity">
    <text evidence="1">Belongs to the 5'-nucleotidase family.</text>
</comment>
<keyword evidence="4" id="KW-1185">Reference proteome</keyword>
<dbReference type="RefSeq" id="WP_207598973.1">
    <property type="nucleotide sequence ID" value="NZ_JAFNJU010000003.1"/>
</dbReference>
<keyword evidence="1" id="KW-0547">Nucleotide-binding</keyword>
<dbReference type="EMBL" id="JAFNJU010000003">
    <property type="protein sequence ID" value="MBO1264462.1"/>
    <property type="molecule type" value="Genomic_DNA"/>
</dbReference>
<proteinExistence type="inferred from homology"/>
<dbReference type="SUPFAM" id="SSF56300">
    <property type="entry name" value="Metallo-dependent phosphatases"/>
    <property type="match status" value="1"/>
</dbReference>
<evidence type="ECO:0000313" key="3">
    <source>
        <dbReference type="EMBL" id="MBO1264462.1"/>
    </source>
</evidence>
<dbReference type="InterPro" id="IPR006179">
    <property type="entry name" value="5_nucleotidase/apyrase"/>
</dbReference>
<reference evidence="3" key="1">
    <citation type="submission" date="2021-03" db="EMBL/GenBank/DDBJ databases">
        <title>Proteiniclasticum marinus sp. nov., isolated from tidal flat sediment.</title>
        <authorList>
            <person name="Namirimu T."/>
            <person name="Yang J.-A."/>
            <person name="Yang S.-H."/>
            <person name="Kim Y.-J."/>
            <person name="Kwon K.K."/>
        </authorList>
    </citation>
    <scope>NUCLEOTIDE SEQUENCE</scope>
    <source>
        <strain evidence="3">SCR006</strain>
    </source>
</reference>
<dbReference type="PANTHER" id="PTHR11575">
    <property type="entry name" value="5'-NUCLEOTIDASE-RELATED"/>
    <property type="match status" value="1"/>
</dbReference>
<dbReference type="AlphaFoldDB" id="A0A939KFH3"/>
<dbReference type="PANTHER" id="PTHR11575:SF24">
    <property type="entry name" value="5'-NUCLEOTIDASE"/>
    <property type="match status" value="1"/>
</dbReference>
<evidence type="ECO:0000259" key="2">
    <source>
        <dbReference type="Pfam" id="PF02872"/>
    </source>
</evidence>
<keyword evidence="1" id="KW-0378">Hydrolase</keyword>